<dbReference type="EMBL" id="SMKW01000006">
    <property type="protein sequence ID" value="TDD54411.1"/>
    <property type="molecule type" value="Genomic_DNA"/>
</dbReference>
<feature type="region of interest" description="Disordered" evidence="1">
    <location>
        <begin position="191"/>
        <end position="224"/>
    </location>
</feature>
<evidence type="ECO:0000313" key="2">
    <source>
        <dbReference type="EMBL" id="TDD54411.1"/>
    </source>
</evidence>
<keyword evidence="3" id="KW-1185">Reference proteome</keyword>
<dbReference type="PANTHER" id="PTHR46865:SF2">
    <property type="entry name" value="MONOOXYGENASE"/>
    <property type="match status" value="1"/>
</dbReference>
<organism evidence="2 3">
    <name type="scientific">Saccharopolyspora elongata</name>
    <dbReference type="NCBI Taxonomy" id="2530387"/>
    <lineage>
        <taxon>Bacteria</taxon>
        <taxon>Bacillati</taxon>
        <taxon>Actinomycetota</taxon>
        <taxon>Actinomycetes</taxon>
        <taxon>Pseudonocardiales</taxon>
        <taxon>Pseudonocardiaceae</taxon>
        <taxon>Saccharopolyspora</taxon>
    </lineage>
</organism>
<gene>
    <name evidence="2" type="ORF">E1288_07440</name>
</gene>
<accession>A0A4R4Z816</accession>
<dbReference type="Proteomes" id="UP000294947">
    <property type="component" value="Unassembled WGS sequence"/>
</dbReference>
<reference evidence="2 3" key="1">
    <citation type="submission" date="2019-03" db="EMBL/GenBank/DDBJ databases">
        <title>Draft genome sequences of novel Actinobacteria.</title>
        <authorList>
            <person name="Sahin N."/>
            <person name="Ay H."/>
            <person name="Saygin H."/>
        </authorList>
    </citation>
    <scope>NUCLEOTIDE SEQUENCE [LARGE SCALE GENOMIC DNA]</scope>
    <source>
        <strain evidence="2 3">7K502</strain>
    </source>
</reference>
<dbReference type="AlphaFoldDB" id="A0A4R4Z816"/>
<dbReference type="OrthoDB" id="4293235at2"/>
<dbReference type="InterPro" id="IPR036188">
    <property type="entry name" value="FAD/NAD-bd_sf"/>
</dbReference>
<protein>
    <submittedName>
        <fullName evidence="2">Uncharacterized protein</fullName>
    </submittedName>
</protein>
<proteinExistence type="predicted"/>
<dbReference type="RefSeq" id="WP_132482576.1">
    <property type="nucleotide sequence ID" value="NZ_SMKW01000006.1"/>
</dbReference>
<dbReference type="PANTHER" id="PTHR46865">
    <property type="entry name" value="OXIDOREDUCTASE-RELATED"/>
    <property type="match status" value="1"/>
</dbReference>
<dbReference type="SUPFAM" id="SSF51905">
    <property type="entry name" value="FAD/NAD(P)-binding domain"/>
    <property type="match status" value="1"/>
</dbReference>
<dbReference type="InterPro" id="IPR051704">
    <property type="entry name" value="FAD_aromatic-hydroxylase"/>
</dbReference>
<comment type="caution">
    <text evidence="2">The sequence shown here is derived from an EMBL/GenBank/DDBJ whole genome shotgun (WGS) entry which is preliminary data.</text>
</comment>
<evidence type="ECO:0000256" key="1">
    <source>
        <dbReference type="SAM" id="MobiDB-lite"/>
    </source>
</evidence>
<evidence type="ECO:0000313" key="3">
    <source>
        <dbReference type="Proteomes" id="UP000294947"/>
    </source>
</evidence>
<dbReference type="Gene3D" id="3.50.50.60">
    <property type="entry name" value="FAD/NAD(P)-binding domain"/>
    <property type="match status" value="1"/>
</dbReference>
<sequence length="224" mass="24581">MHSTVRRLVFGPEQQFSTHLGQYLAIFPMANVLGLDNWQVWFRDGTSGAGGGVYPVRDNTELRVTLGFMSEPVTYDYRDTEQQKQIVAERLAGLGWEVPKLLSAMAEAPDFYFDVMSQIRMDRWTTGRVALLGDAGYCASVLSGQGTSLALVGAYVLADELGRSDIDHTAAFAAYERRMRPFVALNQALATENPDGPAPEESLNRAKNGISLDVDVSTGRRGPD</sequence>
<dbReference type="Gene3D" id="3.30.9.10">
    <property type="entry name" value="D-Amino Acid Oxidase, subunit A, domain 2"/>
    <property type="match status" value="1"/>
</dbReference>
<name>A0A4R4Z816_9PSEU</name>